<dbReference type="InterPro" id="IPR029044">
    <property type="entry name" value="Nucleotide-diphossugar_trans"/>
</dbReference>
<dbReference type="Proteomes" id="UP001442841">
    <property type="component" value="Chromosome"/>
</dbReference>
<dbReference type="GO" id="GO:0016757">
    <property type="term" value="F:glycosyltransferase activity"/>
    <property type="evidence" value="ECO:0007669"/>
    <property type="project" value="UniProtKB-KW"/>
</dbReference>
<dbReference type="EC" id="2.4.-.-" evidence="2"/>
<evidence type="ECO:0000313" key="3">
    <source>
        <dbReference type="Proteomes" id="UP001442841"/>
    </source>
</evidence>
<dbReference type="RefSeq" id="WP_425307916.1">
    <property type="nucleotide sequence ID" value="NZ_CP154795.1"/>
</dbReference>
<dbReference type="SUPFAM" id="SSF53448">
    <property type="entry name" value="Nucleotide-diphospho-sugar transferases"/>
    <property type="match status" value="1"/>
</dbReference>
<organism evidence="2 3">
    <name type="scientific">Ammonicoccus fulvus</name>
    <dbReference type="NCBI Taxonomy" id="3138240"/>
    <lineage>
        <taxon>Bacteria</taxon>
        <taxon>Bacillati</taxon>
        <taxon>Actinomycetota</taxon>
        <taxon>Actinomycetes</taxon>
        <taxon>Propionibacteriales</taxon>
        <taxon>Propionibacteriaceae</taxon>
        <taxon>Ammonicoccus</taxon>
    </lineage>
</organism>
<dbReference type="InterPro" id="IPR001173">
    <property type="entry name" value="Glyco_trans_2-like"/>
</dbReference>
<dbReference type="CDD" id="cd00761">
    <property type="entry name" value="Glyco_tranf_GTA_type"/>
    <property type="match status" value="1"/>
</dbReference>
<sequence length="366" mass="41081">MARDTPQLARSCKLEILSYLGIPKPLSERSFRLSPKVSVIVPCFNAANYLRRCISSLVSQTHSNLEIILIDDGSTDETPAICQEFADSDRRVLVIRQKNGGVSVARNTGIDHATGDFLTFVDADDWLAESAIARMLQLFSTTSSNIVACAAERVESDNGIRLEQSDGGYLILDQEASIWQLIRPEFGSMVAPWGKLIPADFLGGLRFPEGRSYEDEFFTYQLLLKSSRMALIPEPLYFYRQHTQSAMAQNFNLTRKLDAIAGRSNRAEALRQHGYNAAADVSYGQILGTFMEVVAHRWRAHGSDPSRQSVRDMSRTLRSPQQPRKFKLFYDLVWISPTVASAVYRRLSGKSVNRSAMSAARRRNLM</sequence>
<proteinExistence type="predicted"/>
<accession>A0ABZ3FN06</accession>
<dbReference type="PANTHER" id="PTHR22916">
    <property type="entry name" value="GLYCOSYLTRANSFERASE"/>
    <property type="match status" value="1"/>
</dbReference>
<protein>
    <submittedName>
        <fullName evidence="2">Glycosyltransferase family 2 protein</fullName>
        <ecNumber evidence="2">2.4.-.-</ecNumber>
    </submittedName>
</protein>
<dbReference type="Gene3D" id="3.90.550.10">
    <property type="entry name" value="Spore Coat Polysaccharide Biosynthesis Protein SpsA, Chain A"/>
    <property type="match status" value="1"/>
</dbReference>
<keyword evidence="2" id="KW-0808">Transferase</keyword>
<gene>
    <name evidence="2" type="ORF">AADG42_03915</name>
</gene>
<feature type="domain" description="Glycosyltransferase 2-like" evidence="1">
    <location>
        <begin position="38"/>
        <end position="164"/>
    </location>
</feature>
<dbReference type="Pfam" id="PF00535">
    <property type="entry name" value="Glycos_transf_2"/>
    <property type="match status" value="1"/>
</dbReference>
<keyword evidence="3" id="KW-1185">Reference proteome</keyword>
<evidence type="ECO:0000313" key="2">
    <source>
        <dbReference type="EMBL" id="XAN06489.1"/>
    </source>
</evidence>
<name>A0ABZ3FN06_9ACTN</name>
<evidence type="ECO:0000259" key="1">
    <source>
        <dbReference type="Pfam" id="PF00535"/>
    </source>
</evidence>
<dbReference type="EMBL" id="CP154795">
    <property type="protein sequence ID" value="XAN06489.1"/>
    <property type="molecule type" value="Genomic_DNA"/>
</dbReference>
<keyword evidence="2" id="KW-0328">Glycosyltransferase</keyword>
<reference evidence="2 3" key="1">
    <citation type="submission" date="2024-04" db="EMBL/GenBank/DDBJ databases">
        <title>Isolation of an actinomycete strain from pig manure.</title>
        <authorList>
            <person name="Gong T."/>
            <person name="Yu Z."/>
            <person name="An M."/>
            <person name="Wei C."/>
            <person name="Yang W."/>
            <person name="Liu L."/>
        </authorList>
    </citation>
    <scope>NUCLEOTIDE SEQUENCE [LARGE SCALE GENOMIC DNA]</scope>
    <source>
        <strain evidence="2 3">ZF39</strain>
    </source>
</reference>
<dbReference type="PANTHER" id="PTHR22916:SF3">
    <property type="entry name" value="UDP-GLCNAC:BETAGAL BETA-1,3-N-ACETYLGLUCOSAMINYLTRANSFERASE-LIKE PROTEIN 1"/>
    <property type="match status" value="1"/>
</dbReference>